<feature type="domain" description="Nudix hydrolase" evidence="11">
    <location>
        <begin position="176"/>
        <end position="302"/>
    </location>
</feature>
<dbReference type="InterPro" id="IPR020084">
    <property type="entry name" value="NUDIX_hydrolase_CS"/>
</dbReference>
<dbReference type="Gene3D" id="3.90.79.20">
    <property type="match status" value="1"/>
</dbReference>
<dbReference type="PANTHER" id="PTHR42904:SF6">
    <property type="entry name" value="NAD-CAPPED RNA HYDROLASE NUDT12"/>
    <property type="match status" value="1"/>
</dbReference>
<comment type="catalytic activity">
    <reaction evidence="9">
        <text>a 5'-end NAD(+)-phospho-ribonucleoside in mRNA + H2O = a 5'-end phospho-adenosine-phospho-ribonucleoside in mRNA + beta-nicotinamide D-ribonucleotide + 2 H(+)</text>
        <dbReference type="Rhea" id="RHEA:60876"/>
        <dbReference type="Rhea" id="RHEA-COMP:15698"/>
        <dbReference type="Rhea" id="RHEA-COMP:15719"/>
        <dbReference type="ChEBI" id="CHEBI:14649"/>
        <dbReference type="ChEBI" id="CHEBI:15377"/>
        <dbReference type="ChEBI" id="CHEBI:15378"/>
        <dbReference type="ChEBI" id="CHEBI:144029"/>
        <dbReference type="ChEBI" id="CHEBI:144051"/>
    </reaction>
    <physiologicalReaction direction="left-to-right" evidence="9">
        <dbReference type="Rhea" id="RHEA:60877"/>
    </physiologicalReaction>
</comment>
<dbReference type="InterPro" id="IPR000086">
    <property type="entry name" value="NUDIX_hydrolase_dom"/>
</dbReference>
<evidence type="ECO:0000256" key="4">
    <source>
        <dbReference type="ARBA" id="ARBA00012381"/>
    </source>
</evidence>
<organism evidence="12 13">
    <name type="scientific">Waltera intestinalis</name>
    <dbReference type="NCBI Taxonomy" id="2606635"/>
    <lineage>
        <taxon>Bacteria</taxon>
        <taxon>Bacillati</taxon>
        <taxon>Bacillota</taxon>
        <taxon>Clostridia</taxon>
        <taxon>Lachnospirales</taxon>
        <taxon>Lachnospiraceae</taxon>
        <taxon>Waltera</taxon>
    </lineage>
</organism>
<reference evidence="12 13" key="1">
    <citation type="submission" date="2019-08" db="EMBL/GenBank/DDBJ databases">
        <title>In-depth cultivation of the pig gut microbiome towards novel bacterial diversity and tailored functional studies.</title>
        <authorList>
            <person name="Wylensek D."/>
            <person name="Hitch T.C.A."/>
            <person name="Clavel T."/>
        </authorList>
    </citation>
    <scope>NUCLEOTIDE SEQUENCE [LARGE SCALE GENOMIC DNA]</scope>
    <source>
        <strain evidence="12 13">WCA3-601-WT-6H</strain>
    </source>
</reference>
<dbReference type="EMBL" id="VUMU01000001">
    <property type="protein sequence ID" value="MST56670.1"/>
    <property type="molecule type" value="Genomic_DNA"/>
</dbReference>
<comment type="cofactor">
    <cofactor evidence="1">
        <name>Mg(2+)</name>
        <dbReference type="ChEBI" id="CHEBI:18420"/>
    </cofactor>
</comment>
<keyword evidence="7" id="KW-0460">Magnesium</keyword>
<dbReference type="Pfam" id="PF09297">
    <property type="entry name" value="Zn_ribbon_NUD"/>
    <property type="match status" value="1"/>
</dbReference>
<dbReference type="Proteomes" id="UP000476055">
    <property type="component" value="Unassembled WGS sequence"/>
</dbReference>
<sequence>MIHKIDPHKYYPEFRNQEPKPSDYLLLFDGEKVFLPSHTGNDAAVAGSSANEGIVKHPQVYLPTFEEIHKLLGIRQPMERFFLDCEYLFSIDDRAFFRKTAEDAGALMLPENDLYPSGVFRNFEPEYLAFAGITATQINRFRLDRKFCGRCGHPTIHSTTERACICPECGQIEYPKISPAVIIAIVDTERDKILLTRYAGGSYRHWALVAGFVEVGETFKGAARREIMEEVGLKVSDLVYYKSQPWSFSDSAMIGFFAKLDGDPTITLQESELGEAKWFSREDVPDLPSTISVGQEMITLFKNGGDPLSQ</sequence>
<dbReference type="GO" id="GO:0005829">
    <property type="term" value="C:cytosol"/>
    <property type="evidence" value="ECO:0007669"/>
    <property type="project" value="TreeGrafter"/>
</dbReference>
<dbReference type="Pfam" id="PF00293">
    <property type="entry name" value="NUDIX"/>
    <property type="match status" value="1"/>
</dbReference>
<evidence type="ECO:0000256" key="9">
    <source>
        <dbReference type="ARBA" id="ARBA00023679"/>
    </source>
</evidence>
<dbReference type="InterPro" id="IPR020476">
    <property type="entry name" value="Nudix_hydrolase"/>
</dbReference>
<keyword evidence="6 10" id="KW-0378">Hydrolase</keyword>
<dbReference type="GO" id="GO:0046872">
    <property type="term" value="F:metal ion binding"/>
    <property type="evidence" value="ECO:0007669"/>
    <property type="project" value="UniProtKB-KW"/>
</dbReference>
<dbReference type="AlphaFoldDB" id="A0A6L5YEZ8"/>
<dbReference type="InterPro" id="IPR050241">
    <property type="entry name" value="NAD-cap_RNA_hydrolase_NudC"/>
</dbReference>
<dbReference type="PROSITE" id="PS00893">
    <property type="entry name" value="NUDIX_BOX"/>
    <property type="match status" value="1"/>
</dbReference>
<name>A0A6L5YEZ8_9FIRM</name>
<evidence type="ECO:0000256" key="7">
    <source>
        <dbReference type="ARBA" id="ARBA00022842"/>
    </source>
</evidence>
<evidence type="ECO:0000256" key="10">
    <source>
        <dbReference type="RuleBase" id="RU003476"/>
    </source>
</evidence>
<comment type="similarity">
    <text evidence="3">Belongs to the Nudix hydrolase family. NudC subfamily.</text>
</comment>
<dbReference type="GO" id="GO:0035529">
    <property type="term" value="F:NADH pyrophosphatase activity"/>
    <property type="evidence" value="ECO:0007669"/>
    <property type="project" value="TreeGrafter"/>
</dbReference>
<dbReference type="PROSITE" id="PS51462">
    <property type="entry name" value="NUDIX"/>
    <property type="match status" value="1"/>
</dbReference>
<evidence type="ECO:0000259" key="11">
    <source>
        <dbReference type="PROSITE" id="PS51462"/>
    </source>
</evidence>
<evidence type="ECO:0000256" key="3">
    <source>
        <dbReference type="ARBA" id="ARBA00009595"/>
    </source>
</evidence>
<dbReference type="NCBIfam" id="NF001299">
    <property type="entry name" value="PRK00241.1"/>
    <property type="match status" value="1"/>
</dbReference>
<evidence type="ECO:0000256" key="1">
    <source>
        <dbReference type="ARBA" id="ARBA00001946"/>
    </source>
</evidence>
<accession>A0A6L5YEZ8</accession>
<dbReference type="GO" id="GO:0019677">
    <property type="term" value="P:NAD+ catabolic process"/>
    <property type="evidence" value="ECO:0007669"/>
    <property type="project" value="TreeGrafter"/>
</dbReference>
<dbReference type="EC" id="3.6.1.22" evidence="4"/>
<dbReference type="PRINTS" id="PR00502">
    <property type="entry name" value="NUDIXFAMILY"/>
</dbReference>
<comment type="cofactor">
    <cofactor evidence="2">
        <name>Zn(2+)</name>
        <dbReference type="ChEBI" id="CHEBI:29105"/>
    </cofactor>
</comment>
<dbReference type="PANTHER" id="PTHR42904">
    <property type="entry name" value="NUDIX HYDROLASE, NUDC SUBFAMILY"/>
    <property type="match status" value="1"/>
</dbReference>
<evidence type="ECO:0000313" key="12">
    <source>
        <dbReference type="EMBL" id="MST56670.1"/>
    </source>
</evidence>
<dbReference type="Gene3D" id="3.90.79.10">
    <property type="entry name" value="Nucleoside Triphosphate Pyrophosphohydrolase"/>
    <property type="match status" value="1"/>
</dbReference>
<evidence type="ECO:0000256" key="5">
    <source>
        <dbReference type="ARBA" id="ARBA00022723"/>
    </source>
</evidence>
<proteinExistence type="inferred from homology"/>
<dbReference type="GO" id="GO:0006742">
    <property type="term" value="P:NADP+ catabolic process"/>
    <property type="evidence" value="ECO:0007669"/>
    <property type="project" value="TreeGrafter"/>
</dbReference>
<dbReference type="InterPro" id="IPR049734">
    <property type="entry name" value="NudC-like_C"/>
</dbReference>
<dbReference type="SUPFAM" id="SSF55811">
    <property type="entry name" value="Nudix"/>
    <property type="match status" value="1"/>
</dbReference>
<keyword evidence="13" id="KW-1185">Reference proteome</keyword>
<dbReference type="InterPro" id="IPR015797">
    <property type="entry name" value="NUDIX_hydrolase-like_dom_sf"/>
</dbReference>
<evidence type="ECO:0000313" key="13">
    <source>
        <dbReference type="Proteomes" id="UP000476055"/>
    </source>
</evidence>
<keyword evidence="5" id="KW-0479">Metal-binding</keyword>
<evidence type="ECO:0000256" key="8">
    <source>
        <dbReference type="ARBA" id="ARBA00023027"/>
    </source>
</evidence>
<protein>
    <recommendedName>
        <fullName evidence="4">NAD(+) diphosphatase</fullName>
        <ecNumber evidence="4">3.6.1.22</ecNumber>
    </recommendedName>
</protein>
<dbReference type="CDD" id="cd03429">
    <property type="entry name" value="NUDIX_NADH_pyrophosphatase_Nudt13"/>
    <property type="match status" value="1"/>
</dbReference>
<dbReference type="RefSeq" id="WP_154495011.1">
    <property type="nucleotide sequence ID" value="NZ_VUMU01000001.1"/>
</dbReference>
<evidence type="ECO:0000256" key="6">
    <source>
        <dbReference type="ARBA" id="ARBA00022801"/>
    </source>
</evidence>
<dbReference type="InterPro" id="IPR015376">
    <property type="entry name" value="Znr_NADH_PPase"/>
</dbReference>
<comment type="caution">
    <text evidence="12">The sequence shown here is derived from an EMBL/GenBank/DDBJ whole genome shotgun (WGS) entry which is preliminary data.</text>
</comment>
<gene>
    <name evidence="12" type="primary">nudC</name>
    <name evidence="12" type="ORF">FYJ59_00125</name>
</gene>
<keyword evidence="8" id="KW-0520">NAD</keyword>
<evidence type="ECO:0000256" key="2">
    <source>
        <dbReference type="ARBA" id="ARBA00001947"/>
    </source>
</evidence>